<protein>
    <submittedName>
        <fullName evidence="6">Aldehyde dehydrogenase</fullName>
    </submittedName>
</protein>
<dbReference type="FunFam" id="3.40.605.10:FF:000007">
    <property type="entry name" value="NAD/NADP-dependent betaine aldehyde dehydrogenase"/>
    <property type="match status" value="1"/>
</dbReference>
<dbReference type="SUPFAM" id="SSF53720">
    <property type="entry name" value="ALDH-like"/>
    <property type="match status" value="1"/>
</dbReference>
<dbReference type="InterPro" id="IPR016162">
    <property type="entry name" value="Ald_DH_N"/>
</dbReference>
<dbReference type="EMBL" id="BMYS01000036">
    <property type="protein sequence ID" value="GGW97153.1"/>
    <property type="molecule type" value="Genomic_DNA"/>
</dbReference>
<dbReference type="AlphaFoldDB" id="A0A918JS60"/>
<keyword evidence="2 4" id="KW-0560">Oxidoreductase</keyword>
<dbReference type="InterPro" id="IPR016163">
    <property type="entry name" value="Ald_DH_C"/>
</dbReference>
<dbReference type="RefSeq" id="WP_189386151.1">
    <property type="nucleotide sequence ID" value="NZ_BAABFY010000035.1"/>
</dbReference>
<evidence type="ECO:0000256" key="3">
    <source>
        <dbReference type="PROSITE-ProRule" id="PRU10007"/>
    </source>
</evidence>
<dbReference type="PANTHER" id="PTHR11699">
    <property type="entry name" value="ALDEHYDE DEHYDROGENASE-RELATED"/>
    <property type="match status" value="1"/>
</dbReference>
<comment type="caution">
    <text evidence="6">The sequence shown here is derived from an EMBL/GenBank/DDBJ whole genome shotgun (WGS) entry which is preliminary data.</text>
</comment>
<evidence type="ECO:0000259" key="5">
    <source>
        <dbReference type="Pfam" id="PF00171"/>
    </source>
</evidence>
<reference evidence="6" key="2">
    <citation type="submission" date="2020-09" db="EMBL/GenBank/DDBJ databases">
        <authorList>
            <person name="Sun Q."/>
            <person name="Kim S."/>
        </authorList>
    </citation>
    <scope>NUCLEOTIDE SEQUENCE</scope>
    <source>
        <strain evidence="6">KCTC 23732</strain>
    </source>
</reference>
<dbReference type="InterPro" id="IPR016161">
    <property type="entry name" value="Ald_DH/histidinol_DH"/>
</dbReference>
<dbReference type="Pfam" id="PF00171">
    <property type="entry name" value="Aldedh"/>
    <property type="match status" value="1"/>
</dbReference>
<gene>
    <name evidence="6" type="ORF">GCM10011450_28280</name>
</gene>
<dbReference type="InterPro" id="IPR044086">
    <property type="entry name" value="LUC3-like"/>
</dbReference>
<dbReference type="CDD" id="cd07106">
    <property type="entry name" value="ALDH_AldA-AAD23400"/>
    <property type="match status" value="1"/>
</dbReference>
<proteinExistence type="inferred from homology"/>
<dbReference type="InterPro" id="IPR015590">
    <property type="entry name" value="Aldehyde_DH_dom"/>
</dbReference>
<evidence type="ECO:0000256" key="2">
    <source>
        <dbReference type="ARBA" id="ARBA00023002"/>
    </source>
</evidence>
<feature type="active site" evidence="3">
    <location>
        <position position="245"/>
    </location>
</feature>
<evidence type="ECO:0000256" key="4">
    <source>
        <dbReference type="RuleBase" id="RU003345"/>
    </source>
</evidence>
<dbReference type="PROSITE" id="PS00687">
    <property type="entry name" value="ALDEHYDE_DEHYDR_GLU"/>
    <property type="match status" value="1"/>
</dbReference>
<sequence length="472" mass="51322">MTSRTPPVAMTINGKAVSSPQSMDIINPATEEVIARVPVCSPEQLDEAVNAAAQAFKTWKKTPFEERRNTLLKLADCIQAHSEELATLLTTEQGKPLADARAEINRCSHWFTEFAKMELPVSRYTNENGHTFETIRVPLGVVGALAPWNFPMTLAIWKLAPALLSGNTIVVKPSPFTPLTTLRFGELARDILPPGVMNIISGDHDLGPALTSHPGIAKIAFTGSTATGKRVMASAAENLARVTLELGGNDAAIVMDDADIEEVTPLLFWGAFRNCSQYCLAIKRLYIHESIYDKLKDSLVQYAQNVIVGNGLSPDSQIGPIQNKQQFSRVQALLDGAKNDGLSLLYGRAPQESKGNFMPVVFVDNPPEDADVVTKEAFGPILPLLKFSHIEDVISRANQSEYGLGGSVWSKDEEKAKQIARQLDTGTIWINHVQVLSPNVAFGGHKQSGVGVENSVAGLLEYTNTQTMVVKH</sequence>
<dbReference type="InterPro" id="IPR029510">
    <property type="entry name" value="Ald_DH_CS_GLU"/>
</dbReference>
<dbReference type="Proteomes" id="UP000608345">
    <property type="component" value="Unassembled WGS sequence"/>
</dbReference>
<feature type="domain" description="Aldehyde dehydrogenase" evidence="5">
    <location>
        <begin position="21"/>
        <end position="467"/>
    </location>
</feature>
<evidence type="ECO:0000313" key="6">
    <source>
        <dbReference type="EMBL" id="GGW97153.1"/>
    </source>
</evidence>
<accession>A0A918JS60</accession>
<evidence type="ECO:0000256" key="1">
    <source>
        <dbReference type="ARBA" id="ARBA00009986"/>
    </source>
</evidence>
<dbReference type="Gene3D" id="3.40.309.10">
    <property type="entry name" value="Aldehyde Dehydrogenase, Chain A, domain 2"/>
    <property type="match status" value="1"/>
</dbReference>
<evidence type="ECO:0000313" key="7">
    <source>
        <dbReference type="Proteomes" id="UP000608345"/>
    </source>
</evidence>
<dbReference type="Gene3D" id="3.40.605.10">
    <property type="entry name" value="Aldehyde Dehydrogenase, Chain A, domain 1"/>
    <property type="match status" value="1"/>
</dbReference>
<reference evidence="6" key="1">
    <citation type="journal article" date="2014" name="Int. J. Syst. Evol. Microbiol.">
        <title>Complete genome sequence of Corynebacterium casei LMG S-19264T (=DSM 44701T), isolated from a smear-ripened cheese.</title>
        <authorList>
            <consortium name="US DOE Joint Genome Institute (JGI-PGF)"/>
            <person name="Walter F."/>
            <person name="Albersmeier A."/>
            <person name="Kalinowski J."/>
            <person name="Ruckert C."/>
        </authorList>
    </citation>
    <scope>NUCLEOTIDE SEQUENCE</scope>
    <source>
        <strain evidence="6">KCTC 23732</strain>
    </source>
</reference>
<organism evidence="6 7">
    <name type="scientific">Advenella faeciporci</name>
    <dbReference type="NCBI Taxonomy" id="797535"/>
    <lineage>
        <taxon>Bacteria</taxon>
        <taxon>Pseudomonadati</taxon>
        <taxon>Pseudomonadota</taxon>
        <taxon>Betaproteobacteria</taxon>
        <taxon>Burkholderiales</taxon>
        <taxon>Alcaligenaceae</taxon>
    </lineage>
</organism>
<name>A0A918JS60_9BURK</name>
<dbReference type="GO" id="GO:0016620">
    <property type="term" value="F:oxidoreductase activity, acting on the aldehyde or oxo group of donors, NAD or NADP as acceptor"/>
    <property type="evidence" value="ECO:0007669"/>
    <property type="project" value="InterPro"/>
</dbReference>
<comment type="similarity">
    <text evidence="1 4">Belongs to the aldehyde dehydrogenase family.</text>
</comment>
<keyword evidence="7" id="KW-1185">Reference proteome</keyword>